<dbReference type="RefSeq" id="XP_007690802.1">
    <property type="nucleotide sequence ID" value="XM_007692612.1"/>
</dbReference>
<feature type="region of interest" description="Disordered" evidence="1">
    <location>
        <begin position="281"/>
        <end position="354"/>
    </location>
</feature>
<evidence type="ECO:0000256" key="2">
    <source>
        <dbReference type="SAM" id="Phobius"/>
    </source>
</evidence>
<name>W6ZGQ7_COCMI</name>
<keyword evidence="2" id="KW-1133">Transmembrane helix</keyword>
<keyword evidence="2" id="KW-0472">Membrane</keyword>
<feature type="transmembrane region" description="Helical" evidence="2">
    <location>
        <begin position="159"/>
        <end position="182"/>
    </location>
</feature>
<feature type="region of interest" description="Disordered" evidence="1">
    <location>
        <begin position="1"/>
        <end position="80"/>
    </location>
</feature>
<evidence type="ECO:0000313" key="3">
    <source>
        <dbReference type="EMBL" id="EUC42671.1"/>
    </source>
</evidence>
<dbReference type="HOGENOM" id="CLU_785285_0_0_1"/>
<evidence type="ECO:0000313" key="4">
    <source>
        <dbReference type="Proteomes" id="UP000054032"/>
    </source>
</evidence>
<dbReference type="GeneID" id="19121366"/>
<proteinExistence type="predicted"/>
<feature type="compositionally biased region" description="Acidic residues" evidence="1">
    <location>
        <begin position="328"/>
        <end position="342"/>
    </location>
</feature>
<reference evidence="3 4" key="1">
    <citation type="journal article" date="2013" name="PLoS Genet.">
        <title>Comparative genome structure, secondary metabolite, and effector coding capacity across Cochliobolus pathogens.</title>
        <authorList>
            <person name="Condon B.J."/>
            <person name="Leng Y."/>
            <person name="Wu D."/>
            <person name="Bushley K.E."/>
            <person name="Ohm R.A."/>
            <person name="Otillar R."/>
            <person name="Martin J."/>
            <person name="Schackwitz W."/>
            <person name="Grimwood J."/>
            <person name="MohdZainudin N."/>
            <person name="Xue C."/>
            <person name="Wang R."/>
            <person name="Manning V.A."/>
            <person name="Dhillon B."/>
            <person name="Tu Z.J."/>
            <person name="Steffenson B.J."/>
            <person name="Salamov A."/>
            <person name="Sun H."/>
            <person name="Lowry S."/>
            <person name="LaButti K."/>
            <person name="Han J."/>
            <person name="Copeland A."/>
            <person name="Lindquist E."/>
            <person name="Barry K."/>
            <person name="Schmutz J."/>
            <person name="Baker S.E."/>
            <person name="Ciuffetti L.M."/>
            <person name="Grigoriev I.V."/>
            <person name="Zhong S."/>
            <person name="Turgeon B.G."/>
        </authorList>
    </citation>
    <scope>NUCLEOTIDE SEQUENCE [LARGE SCALE GENOMIC DNA]</scope>
    <source>
        <strain evidence="3 4">ATCC 44560</strain>
    </source>
</reference>
<feature type="compositionally biased region" description="Polar residues" evidence="1">
    <location>
        <begin position="34"/>
        <end position="50"/>
    </location>
</feature>
<dbReference type="KEGG" id="bor:COCMIDRAFT_28746"/>
<gene>
    <name evidence="3" type="ORF">COCMIDRAFT_28746</name>
</gene>
<dbReference type="AlphaFoldDB" id="W6ZGQ7"/>
<dbReference type="EMBL" id="KI964053">
    <property type="protein sequence ID" value="EUC42671.1"/>
    <property type="molecule type" value="Genomic_DNA"/>
</dbReference>
<dbReference type="Proteomes" id="UP000054032">
    <property type="component" value="Unassembled WGS sequence"/>
</dbReference>
<organism evidence="3 4">
    <name type="scientific">Bipolaris oryzae ATCC 44560</name>
    <dbReference type="NCBI Taxonomy" id="930090"/>
    <lineage>
        <taxon>Eukaryota</taxon>
        <taxon>Fungi</taxon>
        <taxon>Dikarya</taxon>
        <taxon>Ascomycota</taxon>
        <taxon>Pezizomycotina</taxon>
        <taxon>Dothideomycetes</taxon>
        <taxon>Pleosporomycetidae</taxon>
        <taxon>Pleosporales</taxon>
        <taxon>Pleosporineae</taxon>
        <taxon>Pleosporaceae</taxon>
        <taxon>Bipolaris</taxon>
    </lineage>
</organism>
<sequence>MAPQQDGWEKEERGPPPWVPQDDFDVTIVTTITSYTEASAEQSEPTSMAFQTQSLSDDDDDTQTRHRPSTRPDGYPSTLPWPPYGYGSHTATTNPWEMSISTTAALSETPYPELDSTLLLSITNVFPTTTGAPSSTISSYGGRPSGWEWSHEGPSKAPVYAAAAIVPVIILVIVGAVTLVCLRRRKKRRAEAAAREIKLEPESPTIRPHMAPLPAPIPAVAVSQHYTAPPNHLPPTSTWNQPQPIIIGPIVSSSNGAYLTGMDTSDMVSITSNNRLSVDPFSDSYSLSGPPPPYRPSSVPPPSFTSNSRHSSVRLPASPVCLTRSPFDDPEDGMSFMEDGETQGDRYARAYTTR</sequence>
<accession>W6ZGQ7</accession>
<dbReference type="eggNOG" id="ENOG502SW3N">
    <property type="taxonomic scope" value="Eukaryota"/>
</dbReference>
<protein>
    <submittedName>
        <fullName evidence="3">Uncharacterized protein</fullName>
    </submittedName>
</protein>
<feature type="compositionally biased region" description="Pro residues" evidence="1">
    <location>
        <begin position="289"/>
        <end position="303"/>
    </location>
</feature>
<dbReference type="OrthoDB" id="3935400at2759"/>
<evidence type="ECO:0000256" key="1">
    <source>
        <dbReference type="SAM" id="MobiDB-lite"/>
    </source>
</evidence>
<keyword evidence="2" id="KW-0812">Transmembrane</keyword>
<keyword evidence="4" id="KW-1185">Reference proteome</keyword>